<evidence type="ECO:0000256" key="4">
    <source>
        <dbReference type="PIRNR" id="PIRNR006181"/>
    </source>
</evidence>
<comment type="similarity">
    <text evidence="1 4">Belongs to the prolyl-tRNA editing family. YbaK/EbsC subfamily.</text>
</comment>
<dbReference type="PANTHER" id="PTHR30411:SF0">
    <property type="entry name" value="CYS-TRNA(PRO)_CYS-TRNA(CYS) DEACYLASE YBAK"/>
    <property type="match status" value="1"/>
</dbReference>
<dbReference type="Gene3D" id="3.90.960.10">
    <property type="entry name" value="YbaK/aminoacyl-tRNA synthetase-associated domain"/>
    <property type="match status" value="1"/>
</dbReference>
<evidence type="ECO:0000256" key="3">
    <source>
        <dbReference type="ARBA" id="ARBA00023239"/>
    </source>
</evidence>
<dbReference type="InterPro" id="IPR036754">
    <property type="entry name" value="YbaK/aa-tRNA-synt-asso_dom_sf"/>
</dbReference>
<proteinExistence type="inferred from homology"/>
<dbReference type="GO" id="GO:0002161">
    <property type="term" value="F:aminoacyl-tRNA deacylase activity"/>
    <property type="evidence" value="ECO:0007669"/>
    <property type="project" value="InterPro"/>
</dbReference>
<dbReference type="Pfam" id="PF04073">
    <property type="entry name" value="tRNA_edit"/>
    <property type="match status" value="1"/>
</dbReference>
<gene>
    <name evidence="6" type="ORF">BKA15_000512</name>
</gene>
<dbReference type="NCBIfam" id="TIGR00011">
    <property type="entry name" value="YbaK_EbsC"/>
    <property type="match status" value="1"/>
</dbReference>
<organism evidence="6 7">
    <name type="scientific">Microlunatus parietis</name>
    <dbReference type="NCBI Taxonomy" id="682979"/>
    <lineage>
        <taxon>Bacteria</taxon>
        <taxon>Bacillati</taxon>
        <taxon>Actinomycetota</taxon>
        <taxon>Actinomycetes</taxon>
        <taxon>Propionibacteriales</taxon>
        <taxon>Propionibacteriaceae</taxon>
        <taxon>Microlunatus</taxon>
    </lineage>
</organism>
<dbReference type="GO" id="GO:0006412">
    <property type="term" value="P:translation"/>
    <property type="evidence" value="ECO:0007669"/>
    <property type="project" value="UniProtKB-KW"/>
</dbReference>
<dbReference type="EMBL" id="JACCBU010000001">
    <property type="protein sequence ID" value="NYE69183.1"/>
    <property type="molecule type" value="Genomic_DNA"/>
</dbReference>
<dbReference type="PIRSF" id="PIRSF006181">
    <property type="entry name" value="EbsC_YbaK"/>
    <property type="match status" value="1"/>
</dbReference>
<dbReference type="EC" id="4.2.-.-" evidence="4"/>
<dbReference type="InterPro" id="IPR007214">
    <property type="entry name" value="YbaK/aa-tRNA-synth-assoc-dom"/>
</dbReference>
<name>A0A7Y9I2S3_9ACTN</name>
<evidence type="ECO:0000256" key="1">
    <source>
        <dbReference type="ARBA" id="ARBA00009798"/>
    </source>
</evidence>
<evidence type="ECO:0000313" key="6">
    <source>
        <dbReference type="EMBL" id="NYE69183.1"/>
    </source>
</evidence>
<keyword evidence="2 4" id="KW-0648">Protein biosynthesis</keyword>
<dbReference type="RefSeq" id="WP_179747944.1">
    <property type="nucleotide sequence ID" value="NZ_JACCBU010000001.1"/>
</dbReference>
<dbReference type="Proteomes" id="UP000569914">
    <property type="component" value="Unassembled WGS sequence"/>
</dbReference>
<dbReference type="SUPFAM" id="SSF55826">
    <property type="entry name" value="YbaK/ProRS associated domain"/>
    <property type="match status" value="1"/>
</dbReference>
<comment type="caution">
    <text evidence="6">The sequence shown here is derived from an EMBL/GenBank/DDBJ whole genome shotgun (WGS) entry which is preliminary data.</text>
</comment>
<evidence type="ECO:0000313" key="7">
    <source>
        <dbReference type="Proteomes" id="UP000569914"/>
    </source>
</evidence>
<dbReference type="GO" id="GO:0016829">
    <property type="term" value="F:lyase activity"/>
    <property type="evidence" value="ECO:0007669"/>
    <property type="project" value="UniProtKB-KW"/>
</dbReference>
<sequence>MATGGTPATALLSRAKIDFTLHPYEHDPATTGYGDEAAAALGVDPLRIFKTLVADVSGTSVLAVVPVARQLDLKALAAARGAKKATMADPEAAARLTGSVVGGISPLGSRRPLPVLIDASAESYPTIFVSAGKRGLQLELAPADLRTATKGAFAAIAH</sequence>
<evidence type="ECO:0000256" key="2">
    <source>
        <dbReference type="ARBA" id="ARBA00022917"/>
    </source>
</evidence>
<feature type="domain" description="YbaK/aminoacyl-tRNA synthetase-associated" evidence="5">
    <location>
        <begin position="35"/>
        <end position="147"/>
    </location>
</feature>
<keyword evidence="3 4" id="KW-0456">Lyase</keyword>
<protein>
    <recommendedName>
        <fullName evidence="4">Cys-tRNA(Pro)/Cys-tRNA(Cys) deacylase</fullName>
        <ecNumber evidence="4">4.2.-.-</ecNumber>
    </recommendedName>
</protein>
<keyword evidence="6" id="KW-0378">Hydrolase</keyword>
<reference evidence="6 7" key="1">
    <citation type="submission" date="2020-07" db="EMBL/GenBank/DDBJ databases">
        <title>Sequencing the genomes of 1000 actinobacteria strains.</title>
        <authorList>
            <person name="Klenk H.-P."/>
        </authorList>
    </citation>
    <scope>NUCLEOTIDE SEQUENCE [LARGE SCALE GENOMIC DNA]</scope>
    <source>
        <strain evidence="6 7">DSM 22083</strain>
    </source>
</reference>
<accession>A0A7Y9I2S3</accession>
<dbReference type="CDD" id="cd00002">
    <property type="entry name" value="YbaK_deacylase"/>
    <property type="match status" value="1"/>
</dbReference>
<dbReference type="AlphaFoldDB" id="A0A7Y9I2S3"/>
<dbReference type="PANTHER" id="PTHR30411">
    <property type="entry name" value="CYTOPLASMIC PROTEIN"/>
    <property type="match status" value="1"/>
</dbReference>
<dbReference type="InterPro" id="IPR004369">
    <property type="entry name" value="Prolyl-tRNA_editing_YbaK/EbsC"/>
</dbReference>
<keyword evidence="7" id="KW-1185">Reference proteome</keyword>
<evidence type="ECO:0000259" key="5">
    <source>
        <dbReference type="Pfam" id="PF04073"/>
    </source>
</evidence>